<dbReference type="Pfam" id="PF00183">
    <property type="entry name" value="HSP90"/>
    <property type="match status" value="1"/>
</dbReference>
<evidence type="ECO:0000259" key="12">
    <source>
        <dbReference type="SMART" id="SM00387"/>
    </source>
</evidence>
<keyword evidence="4 10" id="KW-0547">Nucleotide-binding</keyword>
<dbReference type="InterPro" id="IPR001404">
    <property type="entry name" value="Hsp90_fam"/>
</dbReference>
<dbReference type="NCBIfam" id="NF003555">
    <property type="entry name" value="PRK05218.1"/>
    <property type="match status" value="1"/>
</dbReference>
<gene>
    <name evidence="10 13" type="primary">htpG</name>
    <name evidence="13" type="ORF">AB4Y39_13520</name>
</gene>
<dbReference type="FunFam" id="3.30.565.10:FF:000009">
    <property type="entry name" value="Molecular chaperone HtpG"/>
    <property type="match status" value="1"/>
</dbReference>
<evidence type="ECO:0000256" key="10">
    <source>
        <dbReference type="HAMAP-Rule" id="MF_00505"/>
    </source>
</evidence>
<keyword evidence="7 10" id="KW-0143">Chaperone</keyword>
<sequence length="634" mass="71432">MSVETQKETLGFQTEVKQLLHLMIHSLYSNKEIFLRELISNASDAVDKLRFEALAKPELLEGGAELKIRVSFDKDANTVTLEDNGIGMSREDVITHLGTIAKSGTADFMKHLTGDQKKDSHLIGQFGVGFYSAFIVADKVDVFSRRAGAPAGEGVHWSSKGEGEFEVATLDKAERGTRIVLHLKKGEEEFADGWRLRNIIKKYSDHIALPIELPKQVDAAEGEEKPAEEWETVNRASALWTRPRTEIKDEEYQEFYKHIGHDFENPLAWSHNKVEGKLEYNSLLYVPARAPFDLYQREAPRGLKLYVQRVFVMDQAESFLPLYLRFIKGVVDSNDLSLNVSREILQKDPIIDSMKSALTKRVLDMLEKLAKNEPEQYKGFWKNFGQVMKEGPAEDFANKEKIAGLLRFASTSDDSGEQSVSLADYLARAKEGQDKIYFLTGESYAQVKNSPHLEVFRKKGIEVLLLTDRIDEWLMSYLSDFDGKSFVDVARGDLDLGKLDSEEDKKAQEEVAKEKEGLVERLKAALGESVSEVRVSHRLTDSPAILAIGEQDLGLQMRQILEASGQKVPDSKPIFEFNPGHPLIEKLDNEQSEDRFADFSHILFDQAALAAGDSLKDPAAYVRRLNKLLVELSA</sequence>
<accession>A0AB39I844</accession>
<protein>
    <recommendedName>
        <fullName evidence="9 10">Chaperone protein HtpG</fullName>
    </recommendedName>
    <alternativeName>
        <fullName evidence="10">Heat shock protein HtpG</fullName>
    </alternativeName>
    <alternativeName>
        <fullName evidence="10">High temperature protein G</fullName>
    </alternativeName>
</protein>
<evidence type="ECO:0000256" key="8">
    <source>
        <dbReference type="ARBA" id="ARBA00058590"/>
    </source>
</evidence>
<dbReference type="PRINTS" id="PR00775">
    <property type="entry name" value="HEATSHOCK90"/>
</dbReference>
<feature type="binding site" evidence="11">
    <location>
        <position position="102"/>
    </location>
    <ligand>
        <name>ATP</name>
        <dbReference type="ChEBI" id="CHEBI:30616"/>
    </ligand>
</feature>
<evidence type="ECO:0000256" key="9">
    <source>
        <dbReference type="ARBA" id="ARBA00070675"/>
    </source>
</evidence>
<feature type="binding site" evidence="11">
    <location>
        <position position="177"/>
    </location>
    <ligand>
        <name>ATP</name>
        <dbReference type="ChEBI" id="CHEBI:30616"/>
    </ligand>
</feature>
<organism evidence="13">
    <name type="scientific">Pseudomonas sp. Hg7Tf</name>
    <dbReference type="NCBI Taxonomy" id="3236988"/>
    <lineage>
        <taxon>Bacteria</taxon>
        <taxon>Pseudomonadati</taxon>
        <taxon>Pseudomonadota</taxon>
        <taxon>Gammaproteobacteria</taxon>
        <taxon>Pseudomonadales</taxon>
        <taxon>Pseudomonadaceae</taxon>
        <taxon>Pseudomonas</taxon>
    </lineage>
</organism>
<feature type="binding site" evidence="11">
    <location>
        <position position="342"/>
    </location>
    <ligand>
        <name>ATP</name>
        <dbReference type="ChEBI" id="CHEBI:30616"/>
    </ligand>
</feature>
<dbReference type="InterPro" id="IPR019805">
    <property type="entry name" value="Heat_shock_protein_90_CS"/>
</dbReference>
<dbReference type="GO" id="GO:0016887">
    <property type="term" value="F:ATP hydrolysis activity"/>
    <property type="evidence" value="ECO:0007669"/>
    <property type="project" value="InterPro"/>
</dbReference>
<feature type="binding site" evidence="11">
    <location>
        <begin position="103"/>
        <end position="104"/>
    </location>
    <ligand>
        <name>ATP</name>
        <dbReference type="ChEBI" id="CHEBI:30616"/>
    </ligand>
</feature>
<evidence type="ECO:0000256" key="5">
    <source>
        <dbReference type="ARBA" id="ARBA00022840"/>
    </source>
</evidence>
<dbReference type="HAMAP" id="MF_00505">
    <property type="entry name" value="HSP90"/>
    <property type="match status" value="1"/>
</dbReference>
<feature type="binding site" evidence="11">
    <location>
        <position position="83"/>
    </location>
    <ligand>
        <name>ATP</name>
        <dbReference type="ChEBI" id="CHEBI:30616"/>
    </ligand>
</feature>
<dbReference type="EMBL" id="CP162607">
    <property type="protein sequence ID" value="XDK39633.1"/>
    <property type="molecule type" value="Genomic_DNA"/>
</dbReference>
<keyword evidence="5 10" id="KW-0067">ATP-binding</keyword>
<feature type="binding site" evidence="11">
    <location>
        <begin position="125"/>
        <end position="130"/>
    </location>
    <ligand>
        <name>ATP</name>
        <dbReference type="ChEBI" id="CHEBI:30616"/>
    </ligand>
</feature>
<feature type="region of interest" description="A; substrate-binding" evidence="10">
    <location>
        <begin position="1"/>
        <end position="342"/>
    </location>
</feature>
<dbReference type="CDD" id="cd16927">
    <property type="entry name" value="HATPase_Hsp90-like"/>
    <property type="match status" value="1"/>
</dbReference>
<name>A0AB39I844_9PSED</name>
<dbReference type="GO" id="GO:0140662">
    <property type="term" value="F:ATP-dependent protein folding chaperone"/>
    <property type="evidence" value="ECO:0007669"/>
    <property type="project" value="InterPro"/>
</dbReference>
<reference evidence="13" key="1">
    <citation type="submission" date="2024-07" db="EMBL/GenBank/DDBJ databases">
        <title>Identification and characteristics of a novel species of coltsfoot's symbiotic bacteria.</title>
        <authorList>
            <person name="Juszczyk A."/>
            <person name="Jasielczuk I."/>
            <person name="Gurgul A."/>
            <person name="Rogala M."/>
            <person name="Kowalczyk A."/>
            <person name="Szmatola T."/>
            <person name="Kosecka-Strojek M."/>
            <person name="Arent Z."/>
            <person name="Latowski D."/>
        </authorList>
    </citation>
    <scope>NUCLEOTIDE SEQUENCE</scope>
    <source>
        <strain evidence="13">Hg7Tf</strain>
    </source>
</reference>
<evidence type="ECO:0000256" key="4">
    <source>
        <dbReference type="ARBA" id="ARBA00022741"/>
    </source>
</evidence>
<dbReference type="InterPro" id="IPR037196">
    <property type="entry name" value="HSP90_C"/>
</dbReference>
<feature type="binding site" evidence="11">
    <location>
        <position position="41"/>
    </location>
    <ligand>
        <name>ATP</name>
        <dbReference type="ChEBI" id="CHEBI:30616"/>
    </ligand>
</feature>
<keyword evidence="3 10" id="KW-0963">Cytoplasm</keyword>
<dbReference type="PROSITE" id="PS00298">
    <property type="entry name" value="HSP90"/>
    <property type="match status" value="1"/>
</dbReference>
<feature type="binding site" evidence="11">
    <location>
        <position position="37"/>
    </location>
    <ligand>
        <name>ATP</name>
        <dbReference type="ChEBI" id="CHEBI:30616"/>
    </ligand>
</feature>
<dbReference type="AlphaFoldDB" id="A0AB39I844"/>
<evidence type="ECO:0000256" key="7">
    <source>
        <dbReference type="ARBA" id="ARBA00023186"/>
    </source>
</evidence>
<dbReference type="SUPFAM" id="SSF54211">
    <property type="entry name" value="Ribosomal protein S5 domain 2-like"/>
    <property type="match status" value="1"/>
</dbReference>
<evidence type="ECO:0000256" key="1">
    <source>
        <dbReference type="ARBA" id="ARBA00004496"/>
    </source>
</evidence>
<dbReference type="GO" id="GO:0005524">
    <property type="term" value="F:ATP binding"/>
    <property type="evidence" value="ECO:0007669"/>
    <property type="project" value="UniProtKB-UniRule"/>
</dbReference>
<dbReference type="InterPro" id="IPR036890">
    <property type="entry name" value="HATPase_C_sf"/>
</dbReference>
<evidence type="ECO:0000256" key="11">
    <source>
        <dbReference type="PIRSR" id="PIRSR002583-1"/>
    </source>
</evidence>
<comment type="subcellular location">
    <subcellularLocation>
        <location evidence="1 10">Cytoplasm</location>
    </subcellularLocation>
</comment>
<dbReference type="SMART" id="SM00387">
    <property type="entry name" value="HATPase_c"/>
    <property type="match status" value="1"/>
</dbReference>
<dbReference type="Gene3D" id="3.30.565.10">
    <property type="entry name" value="Histidine kinase-like ATPase, C-terminal domain"/>
    <property type="match status" value="1"/>
</dbReference>
<dbReference type="FunFam" id="3.30.230.80:FF:000002">
    <property type="entry name" value="Molecular chaperone HtpG"/>
    <property type="match status" value="1"/>
</dbReference>
<dbReference type="InterPro" id="IPR020568">
    <property type="entry name" value="Ribosomal_Su5_D2-typ_SF"/>
</dbReference>
<proteinExistence type="inferred from homology"/>
<comment type="caution">
    <text evidence="10">Lacks conserved residue(s) required for the propagation of feature annotation.</text>
</comment>
<dbReference type="Gene3D" id="3.30.230.80">
    <property type="match status" value="1"/>
</dbReference>
<dbReference type="InterPro" id="IPR020575">
    <property type="entry name" value="Hsp90_N"/>
</dbReference>
<dbReference type="GO" id="GO:0051082">
    <property type="term" value="F:unfolded protein binding"/>
    <property type="evidence" value="ECO:0007669"/>
    <property type="project" value="UniProtKB-UniRule"/>
</dbReference>
<dbReference type="PIRSF" id="PIRSF002583">
    <property type="entry name" value="Hsp90"/>
    <property type="match status" value="1"/>
</dbReference>
<dbReference type="SUPFAM" id="SSF55874">
    <property type="entry name" value="ATPase domain of HSP90 chaperone/DNA topoisomerase II/histidine kinase"/>
    <property type="match status" value="1"/>
</dbReference>
<comment type="similarity">
    <text evidence="2 10">Belongs to the heat shock protein 90 family.</text>
</comment>
<dbReference type="RefSeq" id="WP_101293157.1">
    <property type="nucleotide sequence ID" value="NZ_CP162607.1"/>
</dbReference>
<evidence type="ECO:0000313" key="13">
    <source>
        <dbReference type="EMBL" id="XDK39633.1"/>
    </source>
</evidence>
<comment type="function">
    <text evidence="8 10">Molecular chaperone. Has ATPase activity.</text>
</comment>
<dbReference type="Pfam" id="PF13589">
    <property type="entry name" value="HATPase_c_3"/>
    <property type="match status" value="1"/>
</dbReference>
<dbReference type="InterPro" id="IPR003594">
    <property type="entry name" value="HATPase_dom"/>
</dbReference>
<dbReference type="GO" id="GO:0005737">
    <property type="term" value="C:cytoplasm"/>
    <property type="evidence" value="ECO:0007669"/>
    <property type="project" value="UniProtKB-SubCell"/>
</dbReference>
<feature type="region of interest" description="C" evidence="10">
    <location>
        <begin position="560"/>
        <end position="634"/>
    </location>
</feature>
<dbReference type="SUPFAM" id="SSF110942">
    <property type="entry name" value="HSP90 C-terminal domain"/>
    <property type="match status" value="1"/>
</dbReference>
<comment type="subunit">
    <text evidence="10">Homodimer.</text>
</comment>
<evidence type="ECO:0000256" key="3">
    <source>
        <dbReference type="ARBA" id="ARBA00022490"/>
    </source>
</evidence>
<evidence type="ECO:0000256" key="6">
    <source>
        <dbReference type="ARBA" id="ARBA00023016"/>
    </source>
</evidence>
<feature type="binding site" evidence="11">
    <location>
        <position position="88"/>
    </location>
    <ligand>
        <name>ATP</name>
        <dbReference type="ChEBI" id="CHEBI:30616"/>
    </ligand>
</feature>
<dbReference type="Gene3D" id="3.40.50.11260">
    <property type="match status" value="1"/>
</dbReference>
<feature type="domain" description="Histidine kinase/HSP90-like ATPase" evidence="12">
    <location>
        <begin position="30"/>
        <end position="187"/>
    </location>
</feature>
<dbReference type="Gene3D" id="1.20.120.790">
    <property type="entry name" value="Heat shock protein 90, C-terminal domain"/>
    <property type="match status" value="1"/>
</dbReference>
<evidence type="ECO:0000256" key="2">
    <source>
        <dbReference type="ARBA" id="ARBA00008239"/>
    </source>
</evidence>
<dbReference type="PANTHER" id="PTHR11528">
    <property type="entry name" value="HEAT SHOCK PROTEIN 90 FAMILY MEMBER"/>
    <property type="match status" value="1"/>
</dbReference>
<keyword evidence="6 10" id="KW-0346">Stress response</keyword>